<dbReference type="AlphaFoldDB" id="A0AAV4GA29"/>
<keyword evidence="4 10" id="KW-0812">Transmembrane</keyword>
<keyword evidence="9" id="KW-0325">Glycoprotein</keyword>
<protein>
    <recommendedName>
        <fullName evidence="3">Nicastrin</fullName>
    </recommendedName>
</protein>
<evidence type="ECO:0000256" key="4">
    <source>
        <dbReference type="ARBA" id="ARBA00022692"/>
    </source>
</evidence>
<evidence type="ECO:0000256" key="8">
    <source>
        <dbReference type="ARBA" id="ARBA00023136"/>
    </source>
</evidence>
<dbReference type="SUPFAM" id="SSF53187">
    <property type="entry name" value="Zn-dependent exopeptidases"/>
    <property type="match status" value="1"/>
</dbReference>
<dbReference type="GO" id="GO:0016485">
    <property type="term" value="P:protein processing"/>
    <property type="evidence" value="ECO:0007669"/>
    <property type="project" value="InterPro"/>
</dbReference>
<name>A0AAV4GA29_9GAST</name>
<reference evidence="12 13" key="1">
    <citation type="journal article" date="2021" name="Elife">
        <title>Chloroplast acquisition without the gene transfer in kleptoplastic sea slugs, Plakobranchus ocellatus.</title>
        <authorList>
            <person name="Maeda T."/>
            <person name="Takahashi S."/>
            <person name="Yoshida T."/>
            <person name="Shimamura S."/>
            <person name="Takaki Y."/>
            <person name="Nagai Y."/>
            <person name="Toyoda A."/>
            <person name="Suzuki Y."/>
            <person name="Arimoto A."/>
            <person name="Ishii H."/>
            <person name="Satoh N."/>
            <person name="Nishiyama T."/>
            <person name="Hasebe M."/>
            <person name="Maruyama T."/>
            <person name="Minagawa J."/>
            <person name="Obokata J."/>
            <person name="Shigenobu S."/>
        </authorList>
    </citation>
    <scope>NUCLEOTIDE SEQUENCE [LARGE SCALE GENOMIC DNA]</scope>
</reference>
<keyword evidence="8 10" id="KW-0472">Membrane</keyword>
<evidence type="ECO:0000256" key="5">
    <source>
        <dbReference type="ARBA" id="ARBA00022729"/>
    </source>
</evidence>
<accession>A0AAV4GA29</accession>
<keyword evidence="6" id="KW-0914">Notch signaling pathway</keyword>
<feature type="domain" description="Nicastrin small lobe" evidence="11">
    <location>
        <begin position="2"/>
        <end position="64"/>
    </location>
</feature>
<sequence>MQWNSAGSGLMREDLGIPVFALSDESDVFKVLHKCFFKFNLREKNETAREYPLCAAELNTKMYAAIDTETCLRRSRHFSFLGKNELCDPMGDKNNHVTMLNIPQNETRADDSVIVVGARLDSASLFTLEYQASDTSVTGFVSLLAAMEALWKVKDKIRKTKNAKDIMFAFFHGEAYDYIGSSSMVYSMTQGTFPQDLDHGLHLHKIQLQHIHQLVELNQVGYRDNEGSLWLHTDPNNRKTKLAQIQKMIDGLQDATQGLNVTLQEADATLPLPPASSQRFLMEQSDIPVVVVTDHQTQFTNKFYNSRLDLPELINATDYSPDLSKADKYDHVTKQAELIAELSTALARYLYQASTGAAPDATTEQTLTANSSTVTHMLYCFLVSPNCELFKETVSPVNAESLKTTVLPYPFYVGVYSSQQTRELSTLVYSLMARFTGDKVDLSESDCKENENDKRYSYLYVQGTLKGKGQEREGWCLKSLVHKSDALSPAFIIDGYDWKSGKYSTWTESRWGGESDSIRVRLFLVPSKQLQVSILVFGIVVLVLSLLIVYWCSIHATHIFTNRLTGSGTQSTYSPMF</sequence>
<evidence type="ECO:0000256" key="9">
    <source>
        <dbReference type="ARBA" id="ARBA00023180"/>
    </source>
</evidence>
<dbReference type="Proteomes" id="UP000762676">
    <property type="component" value="Unassembled WGS sequence"/>
</dbReference>
<organism evidence="12 13">
    <name type="scientific">Elysia marginata</name>
    <dbReference type="NCBI Taxonomy" id="1093978"/>
    <lineage>
        <taxon>Eukaryota</taxon>
        <taxon>Metazoa</taxon>
        <taxon>Spiralia</taxon>
        <taxon>Lophotrochozoa</taxon>
        <taxon>Mollusca</taxon>
        <taxon>Gastropoda</taxon>
        <taxon>Heterobranchia</taxon>
        <taxon>Euthyneura</taxon>
        <taxon>Panpulmonata</taxon>
        <taxon>Sacoglossa</taxon>
        <taxon>Placobranchoidea</taxon>
        <taxon>Plakobranchidae</taxon>
        <taxon>Elysia</taxon>
    </lineage>
</organism>
<dbReference type="EMBL" id="BMAT01004859">
    <property type="protein sequence ID" value="GFR81885.1"/>
    <property type="molecule type" value="Genomic_DNA"/>
</dbReference>
<evidence type="ECO:0000313" key="12">
    <source>
        <dbReference type="EMBL" id="GFR81885.1"/>
    </source>
</evidence>
<keyword evidence="5" id="KW-0732">Signal</keyword>
<feature type="transmembrane region" description="Helical" evidence="10">
    <location>
        <begin position="532"/>
        <end position="553"/>
    </location>
</feature>
<evidence type="ECO:0000256" key="3">
    <source>
        <dbReference type="ARBA" id="ARBA00015303"/>
    </source>
</evidence>
<gene>
    <name evidence="12" type="ORF">ElyMa_002351600</name>
</gene>
<evidence type="ECO:0000313" key="13">
    <source>
        <dbReference type="Proteomes" id="UP000762676"/>
    </source>
</evidence>
<evidence type="ECO:0000256" key="10">
    <source>
        <dbReference type="SAM" id="Phobius"/>
    </source>
</evidence>
<dbReference type="GO" id="GO:0007220">
    <property type="term" value="P:Notch receptor processing"/>
    <property type="evidence" value="ECO:0007669"/>
    <property type="project" value="TreeGrafter"/>
</dbReference>
<evidence type="ECO:0000259" key="11">
    <source>
        <dbReference type="Pfam" id="PF18266"/>
    </source>
</evidence>
<dbReference type="PANTHER" id="PTHR21092:SF0">
    <property type="entry name" value="NICASTRIN"/>
    <property type="match status" value="1"/>
</dbReference>
<evidence type="ECO:0000256" key="2">
    <source>
        <dbReference type="ARBA" id="ARBA00007717"/>
    </source>
</evidence>
<comment type="similarity">
    <text evidence="2">Belongs to the nicastrin family.</text>
</comment>
<dbReference type="PANTHER" id="PTHR21092">
    <property type="entry name" value="NICASTRIN"/>
    <property type="match status" value="1"/>
</dbReference>
<dbReference type="Pfam" id="PF05450">
    <property type="entry name" value="Nicastrin"/>
    <property type="match status" value="1"/>
</dbReference>
<dbReference type="InterPro" id="IPR008710">
    <property type="entry name" value="Nicastrin"/>
</dbReference>
<dbReference type="Gene3D" id="3.40.630.10">
    <property type="entry name" value="Zn peptidases"/>
    <property type="match status" value="1"/>
</dbReference>
<proteinExistence type="inferred from homology"/>
<evidence type="ECO:0000256" key="1">
    <source>
        <dbReference type="ARBA" id="ARBA00004479"/>
    </source>
</evidence>
<comment type="caution">
    <text evidence="12">The sequence shown here is derived from an EMBL/GenBank/DDBJ whole genome shotgun (WGS) entry which is preliminary data.</text>
</comment>
<dbReference type="Pfam" id="PF18266">
    <property type="entry name" value="Ncstrn_small"/>
    <property type="match status" value="1"/>
</dbReference>
<evidence type="ECO:0000256" key="6">
    <source>
        <dbReference type="ARBA" id="ARBA00022976"/>
    </source>
</evidence>
<comment type="subcellular location">
    <subcellularLocation>
        <location evidence="1">Membrane</location>
        <topology evidence="1">Single-pass type I membrane protein</topology>
    </subcellularLocation>
</comment>
<dbReference type="InterPro" id="IPR041084">
    <property type="entry name" value="Ncstrn_small"/>
</dbReference>
<keyword evidence="7 10" id="KW-1133">Transmembrane helix</keyword>
<dbReference type="GO" id="GO:0005886">
    <property type="term" value="C:plasma membrane"/>
    <property type="evidence" value="ECO:0007669"/>
    <property type="project" value="TreeGrafter"/>
</dbReference>
<evidence type="ECO:0000256" key="7">
    <source>
        <dbReference type="ARBA" id="ARBA00022989"/>
    </source>
</evidence>
<dbReference type="GO" id="GO:0007219">
    <property type="term" value="P:Notch signaling pathway"/>
    <property type="evidence" value="ECO:0007669"/>
    <property type="project" value="UniProtKB-KW"/>
</dbReference>
<keyword evidence="13" id="KW-1185">Reference proteome</keyword>